<comment type="caution">
    <text evidence="1">The sequence shown here is derived from an EMBL/GenBank/DDBJ whole genome shotgun (WGS) entry which is preliminary data.</text>
</comment>
<feature type="non-terminal residue" evidence="1">
    <location>
        <position position="1"/>
    </location>
</feature>
<dbReference type="AlphaFoldDB" id="A0AA40FBX7"/>
<evidence type="ECO:0000313" key="1">
    <source>
        <dbReference type="EMBL" id="KAK0754953.1"/>
    </source>
</evidence>
<keyword evidence="2" id="KW-1185">Reference proteome</keyword>
<gene>
    <name evidence="1" type="ORF">B0T18DRAFT_400368</name>
</gene>
<accession>A0AA40FBX7</accession>
<dbReference type="EMBL" id="JAUKUD010000001">
    <property type="protein sequence ID" value="KAK0754953.1"/>
    <property type="molecule type" value="Genomic_DNA"/>
</dbReference>
<evidence type="ECO:0000313" key="2">
    <source>
        <dbReference type="Proteomes" id="UP001172155"/>
    </source>
</evidence>
<protein>
    <submittedName>
        <fullName evidence="1">Uncharacterized protein</fullName>
    </submittedName>
</protein>
<name>A0AA40FBX7_9PEZI</name>
<sequence length="55" mass="6572">REGWQERRLEEERKALESGKGYSDLIWEAFEEAWGMKKKAREGEEEKKGEGEEKK</sequence>
<proteinExistence type="predicted"/>
<reference evidence="1" key="1">
    <citation type="submission" date="2023-06" db="EMBL/GenBank/DDBJ databases">
        <title>Genome-scale phylogeny and comparative genomics of the fungal order Sordariales.</title>
        <authorList>
            <consortium name="Lawrence Berkeley National Laboratory"/>
            <person name="Hensen N."/>
            <person name="Bonometti L."/>
            <person name="Westerberg I."/>
            <person name="Brannstrom I.O."/>
            <person name="Guillou S."/>
            <person name="Cros-Aarteil S."/>
            <person name="Calhoun S."/>
            <person name="Haridas S."/>
            <person name="Kuo A."/>
            <person name="Mondo S."/>
            <person name="Pangilinan J."/>
            <person name="Riley R."/>
            <person name="LaButti K."/>
            <person name="Andreopoulos B."/>
            <person name="Lipzen A."/>
            <person name="Chen C."/>
            <person name="Yanf M."/>
            <person name="Daum C."/>
            <person name="Ng V."/>
            <person name="Clum A."/>
            <person name="Steindorff A."/>
            <person name="Ohm R."/>
            <person name="Martin F."/>
            <person name="Silar P."/>
            <person name="Natvig D."/>
            <person name="Lalanne C."/>
            <person name="Gautier V."/>
            <person name="Ament-velasquez S.L."/>
            <person name="Kruys A."/>
            <person name="Hutchinson M.I."/>
            <person name="Powell A.J."/>
            <person name="Barry K."/>
            <person name="Miller A.N."/>
            <person name="Grigoriev I.V."/>
            <person name="Debuchy R."/>
            <person name="Gladieux P."/>
            <person name="Thoren M.H."/>
            <person name="Johannesson H."/>
        </authorList>
    </citation>
    <scope>NUCLEOTIDE SEQUENCE</scope>
    <source>
        <strain evidence="1">SMH3187-1</strain>
    </source>
</reference>
<organism evidence="1 2">
    <name type="scientific">Schizothecium vesticola</name>
    <dbReference type="NCBI Taxonomy" id="314040"/>
    <lineage>
        <taxon>Eukaryota</taxon>
        <taxon>Fungi</taxon>
        <taxon>Dikarya</taxon>
        <taxon>Ascomycota</taxon>
        <taxon>Pezizomycotina</taxon>
        <taxon>Sordariomycetes</taxon>
        <taxon>Sordariomycetidae</taxon>
        <taxon>Sordariales</taxon>
        <taxon>Schizotheciaceae</taxon>
        <taxon>Schizothecium</taxon>
    </lineage>
</organism>
<dbReference type="Proteomes" id="UP001172155">
    <property type="component" value="Unassembled WGS sequence"/>
</dbReference>